<feature type="binding site" evidence="7">
    <location>
        <position position="42"/>
    </location>
    <ligand>
        <name>L-glutamate</name>
        <dbReference type="ChEBI" id="CHEBI:29985"/>
    </ligand>
</feature>
<feature type="short sequence motif" description="'HIGH' region" evidence="7">
    <location>
        <begin position="9"/>
        <end position="19"/>
    </location>
</feature>
<evidence type="ECO:0000256" key="1">
    <source>
        <dbReference type="ARBA" id="ARBA00022598"/>
    </source>
</evidence>
<feature type="binding site" evidence="7">
    <location>
        <position position="114"/>
    </location>
    <ligand>
        <name>Zn(2+)</name>
        <dbReference type="ChEBI" id="CHEBI:29105"/>
    </ligand>
</feature>
<dbReference type="NCBIfam" id="NF004314">
    <property type="entry name" value="PRK05710.1-3"/>
    <property type="match status" value="1"/>
</dbReference>
<dbReference type="RefSeq" id="WP_188862826.1">
    <property type="nucleotide sequence ID" value="NZ_BMLT01000018.1"/>
</dbReference>
<dbReference type="EC" id="6.1.1.-" evidence="7"/>
<feature type="binding site" evidence="7">
    <location>
        <position position="98"/>
    </location>
    <ligand>
        <name>Zn(2+)</name>
        <dbReference type="ChEBI" id="CHEBI:29105"/>
    </ligand>
</feature>
<proteinExistence type="inferred from homology"/>
<dbReference type="InterPro" id="IPR020058">
    <property type="entry name" value="Glu/Gln-tRNA-synth_Ib_cat-dom"/>
</dbReference>
<evidence type="ECO:0000256" key="5">
    <source>
        <dbReference type="ARBA" id="ARBA00022840"/>
    </source>
</evidence>
<dbReference type="Proteomes" id="UP000599578">
    <property type="component" value="Unassembled WGS sequence"/>
</dbReference>
<keyword evidence="11" id="KW-1185">Reference proteome</keyword>
<dbReference type="InterPro" id="IPR014729">
    <property type="entry name" value="Rossmann-like_a/b/a_fold"/>
</dbReference>
<comment type="function">
    <text evidence="7">Catalyzes the tRNA-independent activation of glutamate in presence of ATP and the subsequent transfer of glutamate onto a tRNA(Asp). Glutamate is transferred on the 2-amino-5-(4,5-dihydroxy-2-cyclopenten-1-yl) moiety of the queuosine in the wobble position of the QUC anticodon.</text>
</comment>
<gene>
    <name evidence="7 10" type="primary">gluQ</name>
    <name evidence="10" type="ORF">GCM10011348_44320</name>
</gene>
<dbReference type="HAMAP" id="MF_01428">
    <property type="entry name" value="Glu_Q_tRNA_synth"/>
    <property type="match status" value="1"/>
</dbReference>
<comment type="caution">
    <text evidence="10">The sequence shown here is derived from an EMBL/GenBank/DDBJ whole genome shotgun (WGS) entry which is preliminary data.</text>
</comment>
<dbReference type="SUPFAM" id="SSF52374">
    <property type="entry name" value="Nucleotidylyl transferase"/>
    <property type="match status" value="1"/>
</dbReference>
<dbReference type="EMBL" id="BMLT01000018">
    <property type="protein sequence ID" value="GGO88569.1"/>
    <property type="molecule type" value="Genomic_DNA"/>
</dbReference>
<protein>
    <recommendedName>
        <fullName evidence="7">Glutamyl-Q tRNA(Asp) synthetase</fullName>
        <shortName evidence="7">Glu-Q-RSs</shortName>
        <ecNumber evidence="7">6.1.1.-</ecNumber>
    </recommendedName>
</protein>
<dbReference type="InterPro" id="IPR049940">
    <property type="entry name" value="GluQ/Sye"/>
</dbReference>
<dbReference type="Pfam" id="PF00749">
    <property type="entry name" value="tRNA-synt_1c"/>
    <property type="match status" value="1"/>
</dbReference>
<evidence type="ECO:0000313" key="10">
    <source>
        <dbReference type="EMBL" id="GGO88569.1"/>
    </source>
</evidence>
<dbReference type="InterPro" id="IPR022380">
    <property type="entry name" value="Glu-Q_tRNA(Asp)_Synthase"/>
</dbReference>
<feature type="binding site" evidence="7">
    <location>
        <position position="118"/>
    </location>
    <ligand>
        <name>Zn(2+)</name>
        <dbReference type="ChEBI" id="CHEBI:29105"/>
    </ligand>
</feature>
<name>A0A918DX17_9GAMM</name>
<evidence type="ECO:0000256" key="8">
    <source>
        <dbReference type="RuleBase" id="RU363037"/>
    </source>
</evidence>
<evidence type="ECO:0000256" key="3">
    <source>
        <dbReference type="ARBA" id="ARBA00022741"/>
    </source>
</evidence>
<keyword evidence="6 7" id="KW-0030">Aminoacyl-tRNA synthetase</keyword>
<evidence type="ECO:0000256" key="4">
    <source>
        <dbReference type="ARBA" id="ARBA00022833"/>
    </source>
</evidence>
<dbReference type="GO" id="GO:0004818">
    <property type="term" value="F:glutamate-tRNA ligase activity"/>
    <property type="evidence" value="ECO:0007669"/>
    <property type="project" value="TreeGrafter"/>
</dbReference>
<evidence type="ECO:0000256" key="6">
    <source>
        <dbReference type="ARBA" id="ARBA00023146"/>
    </source>
</evidence>
<dbReference type="PANTHER" id="PTHR43311:SF1">
    <property type="entry name" value="GLUTAMYL-Q TRNA(ASP) SYNTHETASE"/>
    <property type="match status" value="1"/>
</dbReference>
<feature type="short sequence motif" description="'KMSKS' region" evidence="7">
    <location>
        <begin position="228"/>
        <end position="232"/>
    </location>
</feature>
<dbReference type="AlphaFoldDB" id="A0A918DX17"/>
<evidence type="ECO:0000313" key="11">
    <source>
        <dbReference type="Proteomes" id="UP000599578"/>
    </source>
</evidence>
<dbReference type="NCBIfam" id="TIGR03838">
    <property type="entry name" value="queuosine_YadB"/>
    <property type="match status" value="1"/>
</dbReference>
<evidence type="ECO:0000256" key="7">
    <source>
        <dbReference type="HAMAP-Rule" id="MF_01428"/>
    </source>
</evidence>
<keyword evidence="1 7" id="KW-0436">Ligase</keyword>
<sequence length="294" mass="32962">MHYIGRFAPSPTGPLHFGSLLAALASYADARANQGLWLVRIEDLDPPREQPGASQQILATLESFGFEWDGEVRFQSRRLAAYRNALQRLLDNRQAYYCSCSRKRLQQRTGGSRYDGYCLVNPPDNADDCAIRAHCEAGEIVFDDSIQGPRRYRLSDSSGDFVIRRRDGFFAYQLAVVVDDADQGITHIVRGSDLLDETPRQIQLQRYLGLPRPRYSHIPVAAAPDGQKLSKQTRAAPLDDSRPQPALMLALDFLGQQPDAALRDSTPGELLQWAVDHWQPHRVPPMLSQPAPLD</sequence>
<dbReference type="GO" id="GO:0006400">
    <property type="term" value="P:tRNA modification"/>
    <property type="evidence" value="ECO:0007669"/>
    <property type="project" value="InterPro"/>
</dbReference>
<keyword evidence="2 7" id="KW-0479">Metal-binding</keyword>
<dbReference type="PANTHER" id="PTHR43311">
    <property type="entry name" value="GLUTAMATE--TRNA LIGASE"/>
    <property type="match status" value="1"/>
</dbReference>
<feature type="binding site" evidence="7">
    <location>
        <position position="100"/>
    </location>
    <ligand>
        <name>Zn(2+)</name>
        <dbReference type="ChEBI" id="CHEBI:29105"/>
    </ligand>
</feature>
<evidence type="ECO:0000256" key="2">
    <source>
        <dbReference type="ARBA" id="ARBA00022723"/>
    </source>
</evidence>
<comment type="cofactor">
    <cofactor evidence="7">
        <name>Zn(2+)</name>
        <dbReference type="ChEBI" id="CHEBI:29105"/>
    </cofactor>
    <text evidence="7">Binds 1 zinc ion per subunit.</text>
</comment>
<keyword evidence="3 7" id="KW-0547">Nucleotide-binding</keyword>
<dbReference type="FunFam" id="3.40.50.620:FF:000093">
    <property type="entry name" value="Glutamyl-Q tRNA(Asp) synthetase"/>
    <property type="match status" value="1"/>
</dbReference>
<dbReference type="InterPro" id="IPR000924">
    <property type="entry name" value="Glu/Gln-tRNA-synth"/>
</dbReference>
<feature type="binding site" evidence="7">
    <location>
        <position position="190"/>
    </location>
    <ligand>
        <name>L-glutamate</name>
        <dbReference type="ChEBI" id="CHEBI:29985"/>
    </ligand>
</feature>
<keyword evidence="8" id="KW-0648">Protein biosynthesis</keyword>
<keyword evidence="5 7" id="KW-0067">ATP-binding</keyword>
<dbReference type="GO" id="GO:0006424">
    <property type="term" value="P:glutamyl-tRNA aminoacylation"/>
    <property type="evidence" value="ECO:0007669"/>
    <property type="project" value="InterPro"/>
</dbReference>
<keyword evidence="4 7" id="KW-0862">Zinc</keyword>
<feature type="binding site" evidence="7">
    <location>
        <position position="231"/>
    </location>
    <ligand>
        <name>ATP</name>
        <dbReference type="ChEBI" id="CHEBI:30616"/>
    </ligand>
</feature>
<accession>A0A918DX17</accession>
<dbReference type="GO" id="GO:0005829">
    <property type="term" value="C:cytosol"/>
    <property type="evidence" value="ECO:0007669"/>
    <property type="project" value="TreeGrafter"/>
</dbReference>
<feature type="domain" description="Glutamyl/glutaminyl-tRNA synthetase class Ib catalytic" evidence="9">
    <location>
        <begin position="6"/>
        <end position="234"/>
    </location>
</feature>
<dbReference type="PRINTS" id="PR00987">
    <property type="entry name" value="TRNASYNTHGLU"/>
</dbReference>
<dbReference type="GO" id="GO:0008270">
    <property type="term" value="F:zinc ion binding"/>
    <property type="evidence" value="ECO:0007669"/>
    <property type="project" value="UniProtKB-UniRule"/>
</dbReference>
<feature type="binding site" evidence="7">
    <location>
        <begin position="6"/>
        <end position="10"/>
    </location>
    <ligand>
        <name>L-glutamate</name>
        <dbReference type="ChEBI" id="CHEBI:29985"/>
    </ligand>
</feature>
<feature type="binding site" evidence="7">
    <location>
        <position position="172"/>
    </location>
    <ligand>
        <name>L-glutamate</name>
        <dbReference type="ChEBI" id="CHEBI:29985"/>
    </ligand>
</feature>
<reference evidence="10 11" key="1">
    <citation type="journal article" date="2014" name="Int. J. Syst. Evol. Microbiol.">
        <title>Complete genome sequence of Corynebacterium casei LMG S-19264T (=DSM 44701T), isolated from a smear-ripened cheese.</title>
        <authorList>
            <consortium name="US DOE Joint Genome Institute (JGI-PGF)"/>
            <person name="Walter F."/>
            <person name="Albersmeier A."/>
            <person name="Kalinowski J."/>
            <person name="Ruckert C."/>
        </authorList>
    </citation>
    <scope>NUCLEOTIDE SEQUENCE [LARGE SCALE GENOMIC DNA]</scope>
    <source>
        <strain evidence="10 11">CGMCC 1.7286</strain>
    </source>
</reference>
<dbReference type="GO" id="GO:0005524">
    <property type="term" value="F:ATP binding"/>
    <property type="evidence" value="ECO:0007669"/>
    <property type="project" value="UniProtKB-KW"/>
</dbReference>
<evidence type="ECO:0000259" key="9">
    <source>
        <dbReference type="Pfam" id="PF00749"/>
    </source>
</evidence>
<organism evidence="10 11">
    <name type="scientific">Marinobacterium nitratireducens</name>
    <dbReference type="NCBI Taxonomy" id="518897"/>
    <lineage>
        <taxon>Bacteria</taxon>
        <taxon>Pseudomonadati</taxon>
        <taxon>Pseudomonadota</taxon>
        <taxon>Gammaproteobacteria</taxon>
        <taxon>Oceanospirillales</taxon>
        <taxon>Oceanospirillaceae</taxon>
        <taxon>Marinobacterium</taxon>
    </lineage>
</organism>
<comment type="similarity">
    <text evidence="7">Belongs to the class-I aminoacyl-tRNA synthetase family. GluQ subfamily.</text>
</comment>
<dbReference type="Gene3D" id="3.40.50.620">
    <property type="entry name" value="HUPs"/>
    <property type="match status" value="1"/>
</dbReference>